<accession>A0A232EXA3</accession>
<dbReference type="EMBL" id="NNAY01001778">
    <property type="protein sequence ID" value="OXU22950.1"/>
    <property type="molecule type" value="Genomic_DNA"/>
</dbReference>
<reference evidence="1 2" key="1">
    <citation type="journal article" date="2017" name="Curr. Biol.">
        <title>The Evolution of Venom by Co-option of Single-Copy Genes.</title>
        <authorList>
            <person name="Martinson E.O."/>
            <person name="Mrinalini"/>
            <person name="Kelkar Y.D."/>
            <person name="Chang C.H."/>
            <person name="Werren J.H."/>
        </authorList>
    </citation>
    <scope>NUCLEOTIDE SEQUENCE [LARGE SCALE GENOMIC DNA]</scope>
    <source>
        <strain evidence="1 2">Alberta</strain>
        <tissue evidence="1">Whole body</tissue>
    </source>
</reference>
<dbReference type="Proteomes" id="UP000215335">
    <property type="component" value="Unassembled WGS sequence"/>
</dbReference>
<comment type="caution">
    <text evidence="1">The sequence shown here is derived from an EMBL/GenBank/DDBJ whole genome shotgun (WGS) entry which is preliminary data.</text>
</comment>
<sequence>MPKNHKSYTKINKFFTKTSTNYSSLALAFVITRNNSLQASSKPSVAQKKRTITRNQVQAAFNSPLRRKQTVAGEKPGQQKQQTWYTSIINFETDISN</sequence>
<dbReference type="AlphaFoldDB" id="A0A232EXA3"/>
<protein>
    <submittedName>
        <fullName evidence="1">Uncharacterized protein</fullName>
    </submittedName>
</protein>
<proteinExistence type="predicted"/>
<name>A0A232EXA3_9HYME</name>
<evidence type="ECO:0000313" key="2">
    <source>
        <dbReference type="Proteomes" id="UP000215335"/>
    </source>
</evidence>
<gene>
    <name evidence="1" type="ORF">TSAR_002422</name>
</gene>
<evidence type="ECO:0000313" key="1">
    <source>
        <dbReference type="EMBL" id="OXU22950.1"/>
    </source>
</evidence>
<keyword evidence="2" id="KW-1185">Reference proteome</keyword>
<organism evidence="1 2">
    <name type="scientific">Trichomalopsis sarcophagae</name>
    <dbReference type="NCBI Taxonomy" id="543379"/>
    <lineage>
        <taxon>Eukaryota</taxon>
        <taxon>Metazoa</taxon>
        <taxon>Ecdysozoa</taxon>
        <taxon>Arthropoda</taxon>
        <taxon>Hexapoda</taxon>
        <taxon>Insecta</taxon>
        <taxon>Pterygota</taxon>
        <taxon>Neoptera</taxon>
        <taxon>Endopterygota</taxon>
        <taxon>Hymenoptera</taxon>
        <taxon>Apocrita</taxon>
        <taxon>Proctotrupomorpha</taxon>
        <taxon>Chalcidoidea</taxon>
        <taxon>Pteromalidae</taxon>
        <taxon>Pteromalinae</taxon>
        <taxon>Trichomalopsis</taxon>
    </lineage>
</organism>